<dbReference type="Gene3D" id="3.30.700.10">
    <property type="entry name" value="Glycoprotein, Type 4 Pilin"/>
    <property type="match status" value="1"/>
</dbReference>
<dbReference type="Pfam" id="PF07596">
    <property type="entry name" value="SBP_bac_10"/>
    <property type="match status" value="1"/>
</dbReference>
<dbReference type="KEGG" id="agv:OJF2_75470"/>
<evidence type="ECO:0000313" key="2">
    <source>
        <dbReference type="EMBL" id="QEH38937.1"/>
    </source>
</evidence>
<sequence length="331" mass="36191" precursor="true">MRIKSPRRGFTLIELLVVIAIIAVLIALLLPAVQSAREAARRIQCTNNLKQIGLAMHNYHDSNNCFPWCGLTILNPTATSTVQWSPHARFLPYIEQKNLYDSVNFSFVWSDPQNSTVTATKVASFLCPSDPRQDIPTPGWAPTSYRGSQGNSLVYGYNDSDPTGVNKTMPAPNGIFFSSMLVRIASITDGTSNTGAFSEHCIGDFDNNVVTELGDTFWPQTYPATPDEAVSQCNAIDIKNLSYQRVSAVGGPWTQYYHSVSTYSHTGRPNARSCMFPPLRIMTNANSVHPGGVNLCMADGSVRFIKSTVNVEAWRAIGSRNGGEVISADSL</sequence>
<organism evidence="2 3">
    <name type="scientific">Aquisphaera giovannonii</name>
    <dbReference type="NCBI Taxonomy" id="406548"/>
    <lineage>
        <taxon>Bacteria</taxon>
        <taxon>Pseudomonadati</taxon>
        <taxon>Planctomycetota</taxon>
        <taxon>Planctomycetia</taxon>
        <taxon>Isosphaerales</taxon>
        <taxon>Isosphaeraceae</taxon>
        <taxon>Aquisphaera</taxon>
    </lineage>
</organism>
<evidence type="ECO:0000313" key="3">
    <source>
        <dbReference type="Proteomes" id="UP000324233"/>
    </source>
</evidence>
<dbReference type="PROSITE" id="PS00409">
    <property type="entry name" value="PROKAR_NTER_METHYL"/>
    <property type="match status" value="1"/>
</dbReference>
<dbReference type="PANTHER" id="PTHR30093:SF2">
    <property type="entry name" value="TYPE II SECRETION SYSTEM PROTEIN H"/>
    <property type="match status" value="1"/>
</dbReference>
<dbReference type="NCBIfam" id="TIGR04294">
    <property type="entry name" value="pre_pil_HX9DG"/>
    <property type="match status" value="1"/>
</dbReference>
<feature type="domain" description="DUF1559" evidence="1">
    <location>
        <begin position="34"/>
        <end position="311"/>
    </location>
</feature>
<dbReference type="OrthoDB" id="217153at2"/>
<proteinExistence type="predicted"/>
<dbReference type="NCBIfam" id="TIGR02532">
    <property type="entry name" value="IV_pilin_GFxxxE"/>
    <property type="match status" value="1"/>
</dbReference>
<dbReference type="InterPro" id="IPR012902">
    <property type="entry name" value="N_methyl_site"/>
</dbReference>
<dbReference type="InterPro" id="IPR011453">
    <property type="entry name" value="DUF1559"/>
</dbReference>
<name>A0A5B9WEG9_9BACT</name>
<dbReference type="SUPFAM" id="SSF54523">
    <property type="entry name" value="Pili subunits"/>
    <property type="match status" value="1"/>
</dbReference>
<dbReference type="AlphaFoldDB" id="A0A5B9WEG9"/>
<accession>A0A5B9WEG9</accession>
<dbReference type="InterPro" id="IPR045584">
    <property type="entry name" value="Pilin-like"/>
</dbReference>
<dbReference type="Pfam" id="PF07963">
    <property type="entry name" value="N_methyl"/>
    <property type="match status" value="1"/>
</dbReference>
<dbReference type="RefSeq" id="WP_148598317.1">
    <property type="nucleotide sequence ID" value="NZ_CP042997.1"/>
</dbReference>
<dbReference type="EMBL" id="CP042997">
    <property type="protein sequence ID" value="QEH38937.1"/>
    <property type="molecule type" value="Genomic_DNA"/>
</dbReference>
<dbReference type="Proteomes" id="UP000324233">
    <property type="component" value="Chromosome"/>
</dbReference>
<evidence type="ECO:0000259" key="1">
    <source>
        <dbReference type="Pfam" id="PF07596"/>
    </source>
</evidence>
<gene>
    <name evidence="2" type="ORF">OJF2_75470</name>
</gene>
<keyword evidence="3" id="KW-1185">Reference proteome</keyword>
<protein>
    <submittedName>
        <fullName evidence="2">Putative major pilin subunit</fullName>
    </submittedName>
</protein>
<reference evidence="2 3" key="1">
    <citation type="submission" date="2019-08" db="EMBL/GenBank/DDBJ databases">
        <title>Deep-cultivation of Planctomycetes and their phenomic and genomic characterization uncovers novel biology.</title>
        <authorList>
            <person name="Wiegand S."/>
            <person name="Jogler M."/>
            <person name="Boedeker C."/>
            <person name="Pinto D."/>
            <person name="Vollmers J."/>
            <person name="Rivas-Marin E."/>
            <person name="Kohn T."/>
            <person name="Peeters S.H."/>
            <person name="Heuer A."/>
            <person name="Rast P."/>
            <person name="Oberbeckmann S."/>
            <person name="Bunk B."/>
            <person name="Jeske O."/>
            <person name="Meyerdierks A."/>
            <person name="Storesund J.E."/>
            <person name="Kallscheuer N."/>
            <person name="Luecker S."/>
            <person name="Lage O.M."/>
            <person name="Pohl T."/>
            <person name="Merkel B.J."/>
            <person name="Hornburger P."/>
            <person name="Mueller R.-W."/>
            <person name="Bruemmer F."/>
            <person name="Labrenz M."/>
            <person name="Spormann A.M."/>
            <person name="Op den Camp H."/>
            <person name="Overmann J."/>
            <person name="Amann R."/>
            <person name="Jetten M.S.M."/>
            <person name="Mascher T."/>
            <person name="Medema M.H."/>
            <person name="Devos D.P."/>
            <person name="Kaster A.-K."/>
            <person name="Ovreas L."/>
            <person name="Rohde M."/>
            <person name="Galperin M.Y."/>
            <person name="Jogler C."/>
        </authorList>
    </citation>
    <scope>NUCLEOTIDE SEQUENCE [LARGE SCALE GENOMIC DNA]</scope>
    <source>
        <strain evidence="2 3">OJF2</strain>
    </source>
</reference>
<dbReference type="InterPro" id="IPR027558">
    <property type="entry name" value="Pre_pil_HX9DG_C"/>
</dbReference>
<dbReference type="PANTHER" id="PTHR30093">
    <property type="entry name" value="GENERAL SECRETION PATHWAY PROTEIN G"/>
    <property type="match status" value="1"/>
</dbReference>